<reference evidence="1 2" key="1">
    <citation type="journal article" date="2005" name="Nature">
        <title>The genome of the social amoeba Dictyostelium discoideum.</title>
        <authorList>
            <consortium name="The Dictyostelium discoideum Sequencing Consortium"/>
            <person name="Eichinger L."/>
            <person name="Pachebat J.A."/>
            <person name="Glockner G."/>
            <person name="Rajandream M.A."/>
            <person name="Sucgang R."/>
            <person name="Berriman M."/>
            <person name="Song J."/>
            <person name="Olsen R."/>
            <person name="Szafranski K."/>
            <person name="Xu Q."/>
            <person name="Tunggal B."/>
            <person name="Kummerfeld S."/>
            <person name="Madera M."/>
            <person name="Konfortov B.A."/>
            <person name="Rivero F."/>
            <person name="Bankier A.T."/>
            <person name="Lehmann R."/>
            <person name="Hamlin N."/>
            <person name="Davies R."/>
            <person name="Gaudet P."/>
            <person name="Fey P."/>
            <person name="Pilcher K."/>
            <person name="Chen G."/>
            <person name="Saunders D."/>
            <person name="Sodergren E."/>
            <person name="Davis P."/>
            <person name="Kerhornou A."/>
            <person name="Nie X."/>
            <person name="Hall N."/>
            <person name="Anjard C."/>
            <person name="Hemphill L."/>
            <person name="Bason N."/>
            <person name="Farbrother P."/>
            <person name="Desany B."/>
            <person name="Just E."/>
            <person name="Morio T."/>
            <person name="Rost R."/>
            <person name="Churcher C."/>
            <person name="Cooper J."/>
            <person name="Haydock S."/>
            <person name="van Driessche N."/>
            <person name="Cronin A."/>
            <person name="Goodhead I."/>
            <person name="Muzny D."/>
            <person name="Mourier T."/>
            <person name="Pain A."/>
            <person name="Lu M."/>
            <person name="Harper D."/>
            <person name="Lindsay R."/>
            <person name="Hauser H."/>
            <person name="James K."/>
            <person name="Quiles M."/>
            <person name="Madan Babu M."/>
            <person name="Saito T."/>
            <person name="Buchrieser C."/>
            <person name="Wardroper A."/>
            <person name="Felder M."/>
            <person name="Thangavelu M."/>
            <person name="Johnson D."/>
            <person name="Knights A."/>
            <person name="Loulseged H."/>
            <person name="Mungall K."/>
            <person name="Oliver K."/>
            <person name="Price C."/>
            <person name="Quail M.A."/>
            <person name="Urushihara H."/>
            <person name="Hernandez J."/>
            <person name="Rabbinowitsch E."/>
            <person name="Steffen D."/>
            <person name="Sanders M."/>
            <person name="Ma J."/>
            <person name="Kohara Y."/>
            <person name="Sharp S."/>
            <person name="Simmonds M."/>
            <person name="Spiegler S."/>
            <person name="Tivey A."/>
            <person name="Sugano S."/>
            <person name="White B."/>
            <person name="Walker D."/>
            <person name="Woodward J."/>
            <person name="Winckler T."/>
            <person name="Tanaka Y."/>
            <person name="Shaulsky G."/>
            <person name="Schleicher M."/>
            <person name="Weinstock G."/>
            <person name="Rosenthal A."/>
            <person name="Cox E.C."/>
            <person name="Chisholm R.L."/>
            <person name="Gibbs R."/>
            <person name="Loomis W.F."/>
            <person name="Platzer M."/>
            <person name="Kay R.R."/>
            <person name="Williams J."/>
            <person name="Dear P.H."/>
            <person name="Noegel A.A."/>
            <person name="Barrell B."/>
            <person name="Kuspa A."/>
        </authorList>
    </citation>
    <scope>NUCLEOTIDE SEQUENCE [LARGE SCALE GENOMIC DNA]</scope>
    <source>
        <strain evidence="1 2">AX4</strain>
    </source>
</reference>
<dbReference type="Proteomes" id="UP000002195">
    <property type="component" value="Unassembled WGS sequence"/>
</dbReference>
<dbReference type="VEuPathDB" id="AmoebaDB:DDB_G0277623"/>
<proteinExistence type="predicted"/>
<dbReference type="AlphaFoldDB" id="Q54ZE5"/>
<comment type="caution">
    <text evidence="1">The sequence shown here is derived from an EMBL/GenBank/DDBJ whole genome shotgun (WGS) entry which is preliminary data.</text>
</comment>
<evidence type="ECO:0000313" key="2">
    <source>
        <dbReference type="Proteomes" id="UP000002195"/>
    </source>
</evidence>
<evidence type="ECO:0000313" key="1">
    <source>
        <dbReference type="EMBL" id="EAL68629.1"/>
    </source>
</evidence>
<dbReference type="KEGG" id="ddi:DDB_G0277623"/>
<dbReference type="EMBL" id="AAFI02000020">
    <property type="protein sequence ID" value="EAL68629.1"/>
    <property type="molecule type" value="Genomic_DNA"/>
</dbReference>
<dbReference type="GeneID" id="8621114"/>
<dbReference type="PANTHER" id="PTHR32457">
    <property type="entry name" value="F-BOX DOMAIN-CONTAINING PROTEIN-RELATED"/>
    <property type="match status" value="1"/>
</dbReference>
<keyword evidence="2" id="KW-1185">Reference proteome</keyword>
<sequence length="121" mass="15003">MTEKTEILFWKVFKNDFIFKEIFNQIHNNQWIEYDNPNKYSVYNRYEDYLEIIELLIKHRRDEFEITDLINIATNKNSPDVIRLLVNEPYSVIIYPTAFYFIIKSKKKEINFKINCFFFFY</sequence>
<accession>Q54ZE5</accession>
<protein>
    <submittedName>
        <fullName evidence="1">Uncharacterized protein</fullName>
    </submittedName>
</protein>
<gene>
    <name evidence="1" type="ORF">DDB_G0277623</name>
</gene>
<dbReference type="RefSeq" id="XP_642552.1">
    <property type="nucleotide sequence ID" value="XM_637460.1"/>
</dbReference>
<dbReference type="PaxDb" id="44689-DDB0203412"/>
<organism evidence="1 2">
    <name type="scientific">Dictyostelium discoideum</name>
    <name type="common">Social amoeba</name>
    <dbReference type="NCBI Taxonomy" id="44689"/>
    <lineage>
        <taxon>Eukaryota</taxon>
        <taxon>Amoebozoa</taxon>
        <taxon>Evosea</taxon>
        <taxon>Eumycetozoa</taxon>
        <taxon>Dictyostelia</taxon>
        <taxon>Dictyosteliales</taxon>
        <taxon>Dictyosteliaceae</taxon>
        <taxon>Dictyostelium</taxon>
    </lineage>
</organism>
<name>Q54ZE5_DICDI</name>
<dbReference type="HOGENOM" id="CLU_2042433_0_0_1"/>
<dbReference type="PANTHER" id="PTHR32457:SF62">
    <property type="entry name" value="F-BOX DOMAIN-CONTAINING PROTEIN-RELATED"/>
    <property type="match status" value="1"/>
</dbReference>
<dbReference type="SMR" id="Q54ZE5"/>
<dbReference type="InParanoid" id="Q54ZE5"/>